<feature type="non-terminal residue" evidence="2">
    <location>
        <position position="689"/>
    </location>
</feature>
<evidence type="ECO:0000256" key="1">
    <source>
        <dbReference type="SAM" id="MobiDB-lite"/>
    </source>
</evidence>
<feature type="region of interest" description="Disordered" evidence="1">
    <location>
        <begin position="653"/>
        <end position="689"/>
    </location>
</feature>
<keyword evidence="2" id="KW-0547">Nucleotide-binding</keyword>
<keyword evidence="2" id="KW-0067">ATP-binding</keyword>
<sequence>DFCSWLCDDIGDKVTLASLEKLDGHLRGNLTVLDTATFQQMLAREVDEAKSLLCMGCNSRVITGEYSQHLDPKVEECGDLVKFERLPQQLVMRQEDAYATSRQNTPMHQLVLKLTGKAPAGGNADYNASDHSFEFQPAEDNRSVDKNVMVRDSEFQFIAPVTVRLLQAFYDGRYQCTVKPDRATWADWVKLKRPLIPNVIRWRKYYSDTPDMISASRINSQFHVQVSPRNPPGWLGSKPNVSSPSSGTGPVDRRPRDIIEGPELYWGIVGKIQASSSHGDNRRINDARADGVTVLPCRCRNRVAMVMLMAFLPFRHGLAAKVDGAWRVTHLRLAGDAWRVVHPMGPITGEMLARVAKVRDLMAASVLLRGRDSTKRRADASVVVKSVTDEEDLEAENVELLQEVRAVQAQLRGAVRDMISLASSPTPARPRVTGREKELWLVDPSPANIARRMEADLKKCRLLTQALPAGEGDDRGVGTSLIDFSNIDDIAPAPTNPWKNDESVDVPASSATTTATTAKATTTTTTTIDRAPAVPGPVAVEMPRANAGITAAPSSPPPGNDAERASEKSVEATKSTVESRALPPDATDGAVENPSAPEVVGIHTTDTPSTEDTATPARASTECPDDRAEVAGTIGANEVAPDSPIYPVDEIELPPAAEKAQDVSAADSEDVPVVSAASEPPVSKESPRA</sequence>
<dbReference type="GO" id="GO:0004386">
    <property type="term" value="F:helicase activity"/>
    <property type="evidence" value="ECO:0007669"/>
    <property type="project" value="UniProtKB-KW"/>
</dbReference>
<feature type="region of interest" description="Disordered" evidence="1">
    <location>
        <begin position="229"/>
        <end position="254"/>
    </location>
</feature>
<dbReference type="Proteomes" id="UP000574390">
    <property type="component" value="Unassembled WGS sequence"/>
</dbReference>
<name>A0A7J6RCB7_PEROL</name>
<keyword evidence="2" id="KW-0347">Helicase</keyword>
<dbReference type="EMBL" id="JABANM010023374">
    <property type="protein sequence ID" value="KAF4717991.1"/>
    <property type="molecule type" value="Genomic_DNA"/>
</dbReference>
<feature type="compositionally biased region" description="Polar residues" evidence="1">
    <location>
        <begin position="239"/>
        <end position="248"/>
    </location>
</feature>
<evidence type="ECO:0000313" key="3">
    <source>
        <dbReference type="Proteomes" id="UP000574390"/>
    </source>
</evidence>
<feature type="region of interest" description="Disordered" evidence="1">
    <location>
        <begin position="548"/>
        <end position="625"/>
    </location>
</feature>
<accession>A0A7J6RCB7</accession>
<feature type="compositionally biased region" description="Basic and acidic residues" evidence="1">
    <location>
        <begin position="561"/>
        <end position="571"/>
    </location>
</feature>
<proteinExistence type="predicted"/>
<feature type="non-terminal residue" evidence="2">
    <location>
        <position position="1"/>
    </location>
</feature>
<feature type="compositionally biased region" description="Low complexity" evidence="1">
    <location>
        <begin position="511"/>
        <end position="527"/>
    </location>
</feature>
<feature type="region of interest" description="Disordered" evidence="1">
    <location>
        <begin position="494"/>
        <end position="533"/>
    </location>
</feature>
<feature type="compositionally biased region" description="Low complexity" evidence="1">
    <location>
        <begin position="671"/>
        <end position="683"/>
    </location>
</feature>
<keyword evidence="2" id="KW-0378">Hydrolase</keyword>
<organism evidence="2 3">
    <name type="scientific">Perkinsus olseni</name>
    <name type="common">Perkinsus atlanticus</name>
    <dbReference type="NCBI Taxonomy" id="32597"/>
    <lineage>
        <taxon>Eukaryota</taxon>
        <taxon>Sar</taxon>
        <taxon>Alveolata</taxon>
        <taxon>Perkinsozoa</taxon>
        <taxon>Perkinsea</taxon>
        <taxon>Perkinsida</taxon>
        <taxon>Perkinsidae</taxon>
        <taxon>Perkinsus</taxon>
    </lineage>
</organism>
<reference evidence="2 3" key="1">
    <citation type="submission" date="2020-04" db="EMBL/GenBank/DDBJ databases">
        <title>Perkinsus olseni comparative genomics.</title>
        <authorList>
            <person name="Bogema D.R."/>
        </authorList>
    </citation>
    <scope>NUCLEOTIDE SEQUENCE [LARGE SCALE GENOMIC DNA]</scope>
    <source>
        <strain evidence="2">ATCC PRA-205</strain>
    </source>
</reference>
<evidence type="ECO:0000313" key="2">
    <source>
        <dbReference type="EMBL" id="KAF4717991.1"/>
    </source>
</evidence>
<gene>
    <name evidence="2" type="primary">TDRD9_7</name>
    <name evidence="2" type="ORF">FOZ62_031780</name>
</gene>
<protein>
    <submittedName>
        <fullName evidence="2">ATP-dependent RNA helicase tdrd9</fullName>
    </submittedName>
</protein>
<dbReference type="AlphaFoldDB" id="A0A7J6RCB7"/>
<comment type="caution">
    <text evidence="2">The sequence shown here is derived from an EMBL/GenBank/DDBJ whole genome shotgun (WGS) entry which is preliminary data.</text>
</comment>
<feature type="compositionally biased region" description="Low complexity" evidence="1">
    <location>
        <begin position="604"/>
        <end position="617"/>
    </location>
</feature>